<organism evidence="3 4">
    <name type="scientific">Cadophora malorum</name>
    <dbReference type="NCBI Taxonomy" id="108018"/>
    <lineage>
        <taxon>Eukaryota</taxon>
        <taxon>Fungi</taxon>
        <taxon>Dikarya</taxon>
        <taxon>Ascomycota</taxon>
        <taxon>Pezizomycotina</taxon>
        <taxon>Leotiomycetes</taxon>
        <taxon>Helotiales</taxon>
        <taxon>Ploettnerulaceae</taxon>
        <taxon>Cadophora</taxon>
    </lineage>
</organism>
<dbReference type="GO" id="GO:0016491">
    <property type="term" value="F:oxidoreductase activity"/>
    <property type="evidence" value="ECO:0007669"/>
    <property type="project" value="UniProtKB-KW"/>
</dbReference>
<reference evidence="3" key="1">
    <citation type="submission" date="2021-02" db="EMBL/GenBank/DDBJ databases">
        <title>Genome sequence Cadophora malorum strain M34.</title>
        <authorList>
            <person name="Stefanovic E."/>
            <person name="Vu D."/>
            <person name="Scully C."/>
            <person name="Dijksterhuis J."/>
            <person name="Roader J."/>
            <person name="Houbraken J."/>
        </authorList>
    </citation>
    <scope>NUCLEOTIDE SEQUENCE</scope>
    <source>
        <strain evidence="3">M34</strain>
    </source>
</reference>
<dbReference type="Gene3D" id="3.40.50.720">
    <property type="entry name" value="NAD(P)-binding Rossmann-like Domain"/>
    <property type="match status" value="1"/>
</dbReference>
<evidence type="ECO:0000313" key="4">
    <source>
        <dbReference type="Proteomes" id="UP000664132"/>
    </source>
</evidence>
<dbReference type="PRINTS" id="PR00081">
    <property type="entry name" value="GDHRDH"/>
</dbReference>
<dbReference type="Pfam" id="PF00106">
    <property type="entry name" value="adh_short"/>
    <property type="match status" value="1"/>
</dbReference>
<evidence type="ECO:0000256" key="2">
    <source>
        <dbReference type="ARBA" id="ARBA00023002"/>
    </source>
</evidence>
<name>A0A8H7WEZ4_9HELO</name>
<evidence type="ECO:0008006" key="5">
    <source>
        <dbReference type="Google" id="ProtNLM"/>
    </source>
</evidence>
<dbReference type="PANTHER" id="PTHR42901:SF1">
    <property type="entry name" value="ALCOHOL DEHYDROGENASE"/>
    <property type="match status" value="1"/>
</dbReference>
<gene>
    <name evidence="3" type="ORF">IFR04_003364</name>
</gene>
<dbReference type="CDD" id="cd05233">
    <property type="entry name" value="SDR_c"/>
    <property type="match status" value="1"/>
</dbReference>
<sequence length="297" mass="31874">MASYEGPYFGTDMFKSFTKTWHRNPYPSISPSRPELSAAGKIVFITGGGSGIGKATAIGFAQAGAKAIAIFGRRIGNLKSTAEEIKKANPAGTTKVIFESADISQRQSLETAFANALSKAGGGKIDVIVNNAGSLKPGSPVTVYPEKDLRDSIESNLIGSYYVIQAATPLLASNAKVLNVSSGIGHMNPIPGLWVYASLKIALIKMFDFLQAENPDLNVFNIQPGVVETELNQVSKFPGQDDVNLPGHFHVWLASPEAGFLKGKFIWANWDVDEMKTLSKVVQDSMLLRVTLEGVPI</sequence>
<dbReference type="OrthoDB" id="1933717at2759"/>
<accession>A0A8H7WEZ4</accession>
<proteinExistence type="inferred from homology"/>
<dbReference type="PANTHER" id="PTHR42901">
    <property type="entry name" value="ALCOHOL DEHYDROGENASE"/>
    <property type="match status" value="1"/>
</dbReference>
<keyword evidence="2" id="KW-0560">Oxidoreductase</keyword>
<comment type="caution">
    <text evidence="3">The sequence shown here is derived from an EMBL/GenBank/DDBJ whole genome shotgun (WGS) entry which is preliminary data.</text>
</comment>
<evidence type="ECO:0000313" key="3">
    <source>
        <dbReference type="EMBL" id="KAG4423541.1"/>
    </source>
</evidence>
<dbReference type="EMBL" id="JAFJYH010000033">
    <property type="protein sequence ID" value="KAG4423541.1"/>
    <property type="molecule type" value="Genomic_DNA"/>
</dbReference>
<dbReference type="Proteomes" id="UP000664132">
    <property type="component" value="Unassembled WGS sequence"/>
</dbReference>
<dbReference type="AlphaFoldDB" id="A0A8H7WEZ4"/>
<protein>
    <recommendedName>
        <fullName evidence="5">NAD(P)-binding protein</fullName>
    </recommendedName>
</protein>
<comment type="similarity">
    <text evidence="1">Belongs to the short-chain dehydrogenases/reductases (SDR) family.</text>
</comment>
<dbReference type="InterPro" id="IPR036291">
    <property type="entry name" value="NAD(P)-bd_dom_sf"/>
</dbReference>
<dbReference type="SUPFAM" id="SSF51735">
    <property type="entry name" value="NAD(P)-binding Rossmann-fold domains"/>
    <property type="match status" value="1"/>
</dbReference>
<evidence type="ECO:0000256" key="1">
    <source>
        <dbReference type="ARBA" id="ARBA00006484"/>
    </source>
</evidence>
<keyword evidence="4" id="KW-1185">Reference proteome</keyword>
<dbReference type="InterPro" id="IPR002347">
    <property type="entry name" value="SDR_fam"/>
</dbReference>